<sequence>MVIQPIYDYTRNNWLLKTGIFLTLNKIRLQLRIKQVKLNNKSLDHNVCNVLNNLQSQAFEINSKLLEFIQKNHKTLEDVGILMNKNLSRVNLQKASDLLRICYFNDKGVMDVCSCKVLLEDLVKRVQRARRPATGASALDSADTLRLKASIILESYFKDSLTRERYTWLDIAQSLAQRVSSGDIVTRDDLSMLLDQLQNRGS</sequence>
<comment type="caution">
    <text evidence="1">The sequence shown here is derived from an EMBL/GenBank/DDBJ whole genome shotgun (WGS) entry which is preliminary data.</text>
</comment>
<reference evidence="1 2" key="1">
    <citation type="journal article" date="2022" name="G3 (Bethesda)">
        <title>Whole-genome sequence and methylome profiling of the almond [Prunus dulcis (Mill.) D.A. Webb] cultivar 'Nonpareil'.</title>
        <authorList>
            <person name="D'Amico-Willman K.M."/>
            <person name="Ouma W.Z."/>
            <person name="Meulia T."/>
            <person name="Sideli G.M."/>
            <person name="Gradziel T.M."/>
            <person name="Fresnedo-Ramirez J."/>
        </authorList>
    </citation>
    <scope>NUCLEOTIDE SEQUENCE [LARGE SCALE GENOMIC DNA]</scope>
    <source>
        <strain evidence="1">Clone GOH B32 T37-40</strain>
    </source>
</reference>
<evidence type="ECO:0000313" key="1">
    <source>
        <dbReference type="EMBL" id="KAI5337831.1"/>
    </source>
</evidence>
<evidence type="ECO:0000313" key="2">
    <source>
        <dbReference type="Proteomes" id="UP001054821"/>
    </source>
</evidence>
<keyword evidence="2" id="KW-1185">Reference proteome</keyword>
<protein>
    <submittedName>
        <fullName evidence="1">Uncharacterized protein</fullName>
    </submittedName>
</protein>
<dbReference type="AlphaFoldDB" id="A0AAD4W924"/>
<dbReference type="EMBL" id="JAJFAZ020000003">
    <property type="protein sequence ID" value="KAI5337831.1"/>
    <property type="molecule type" value="Genomic_DNA"/>
</dbReference>
<name>A0AAD4W924_PRUDU</name>
<gene>
    <name evidence="1" type="ORF">L3X38_017102</name>
</gene>
<organism evidence="1 2">
    <name type="scientific">Prunus dulcis</name>
    <name type="common">Almond</name>
    <name type="synonym">Amygdalus dulcis</name>
    <dbReference type="NCBI Taxonomy" id="3755"/>
    <lineage>
        <taxon>Eukaryota</taxon>
        <taxon>Viridiplantae</taxon>
        <taxon>Streptophyta</taxon>
        <taxon>Embryophyta</taxon>
        <taxon>Tracheophyta</taxon>
        <taxon>Spermatophyta</taxon>
        <taxon>Magnoliopsida</taxon>
        <taxon>eudicotyledons</taxon>
        <taxon>Gunneridae</taxon>
        <taxon>Pentapetalae</taxon>
        <taxon>rosids</taxon>
        <taxon>fabids</taxon>
        <taxon>Rosales</taxon>
        <taxon>Rosaceae</taxon>
        <taxon>Amygdaloideae</taxon>
        <taxon>Amygdaleae</taxon>
        <taxon>Prunus</taxon>
    </lineage>
</organism>
<dbReference type="Proteomes" id="UP001054821">
    <property type="component" value="Chromosome 3"/>
</dbReference>
<accession>A0AAD4W924</accession>
<proteinExistence type="predicted"/>